<evidence type="ECO:0000313" key="8">
    <source>
        <dbReference type="EMBL" id="VDP58994.1"/>
    </source>
</evidence>
<dbReference type="PANTHER" id="PTHR46481">
    <property type="entry name" value="ZINC FINGER BED DOMAIN-CONTAINING PROTEIN 4"/>
    <property type="match status" value="1"/>
</dbReference>
<dbReference type="AlphaFoldDB" id="A0A183KJW5"/>
<evidence type="ECO:0000313" key="9">
    <source>
        <dbReference type="Proteomes" id="UP000279833"/>
    </source>
</evidence>
<dbReference type="WBParaSite" id="SCUD_0001532701-mRNA-1">
    <property type="protein sequence ID" value="SCUD_0001532701-mRNA-1"/>
    <property type="gene ID" value="SCUD_0001532701"/>
</dbReference>
<sequence>MKMKRYHTEKANLSINNHNNTDSCIDDKKSCWEIKQNVQNIPEQDNEEHDSDEEHRLTINQSSSCSSSSSSSSSMSLTRNTFMQSNSNTMVTRNQLSYHVAQYLIKDIKPPETIDGEGFRKLLSLFTNHKLPTIKEISEITFPELYTKIEDHLNKLLDKRIMQSNSFNSAISFSIELWNTINNDNNNSNNPNCTNLLEVVDKCRAHLLSKLQLVTNENMSEISSTSSEVNTFTTATTTTTTSSSLSETTSTGISDKNIHNKTPEQSQSLLEVMQWPVPIITNDVEFLKHLINETESNIIILPCLVSELSKALLVGLNTDIIRNLIKNLLKVYQYKTMKTITEYSIHKFNFDELKKSNCCKAVYDLLNWYLNEYSLNKNNNDEIISHGDKENINEIDLETIKGIISILDTIGQTLEFIHKKDLILTGSMIKPILTNLCDTRLANESSNLPIVEEFKSTIVSYLMNSFPNNGAIYETLWIASLLDPRFKSQVQDKKPTVIKLLRMKVDAMLTQSPTSNICNNTPKSNSDNQLPSDTTTSSIDPTTISNKHSELETVFGLNYFPRTSLSEVDRYLREDPIGLEEDPYQWWQIKSSNYPNLSLLAMYYLAISLTCITPERLKSLNHFDPNHQSIPDIKLNLLTSIYENKNKQQLPSTSLLLLDLPNIIDVFGQGRLYINNENQIMYNYLWHNWHLTKFI</sequence>
<dbReference type="Pfam" id="PF05699">
    <property type="entry name" value="Dimer_Tnp_hAT"/>
    <property type="match status" value="1"/>
</dbReference>
<keyword evidence="9" id="KW-1185">Reference proteome</keyword>
<feature type="region of interest" description="Disordered" evidence="6">
    <location>
        <begin position="39"/>
        <end position="78"/>
    </location>
</feature>
<reference evidence="10" key="1">
    <citation type="submission" date="2016-06" db="UniProtKB">
        <authorList>
            <consortium name="WormBaseParasite"/>
        </authorList>
    </citation>
    <scope>IDENTIFICATION</scope>
</reference>
<keyword evidence="4" id="KW-0862">Zinc</keyword>
<dbReference type="InterPro" id="IPR052035">
    <property type="entry name" value="ZnF_BED_domain_contain"/>
</dbReference>
<feature type="region of interest" description="Disordered" evidence="6">
    <location>
        <begin position="512"/>
        <end position="543"/>
    </location>
</feature>
<comment type="subcellular location">
    <subcellularLocation>
        <location evidence="1">Nucleus</location>
    </subcellularLocation>
</comment>
<evidence type="ECO:0000256" key="4">
    <source>
        <dbReference type="ARBA" id="ARBA00022833"/>
    </source>
</evidence>
<evidence type="ECO:0000256" key="1">
    <source>
        <dbReference type="ARBA" id="ARBA00004123"/>
    </source>
</evidence>
<feature type="compositionally biased region" description="Basic and acidic residues" evidence="6">
    <location>
        <begin position="1"/>
        <end position="10"/>
    </location>
</feature>
<protein>
    <submittedName>
        <fullName evidence="10">Dimer_Tnp_hAT domain-containing protein</fullName>
    </submittedName>
</protein>
<dbReference type="GO" id="GO:0005634">
    <property type="term" value="C:nucleus"/>
    <property type="evidence" value="ECO:0007669"/>
    <property type="project" value="UniProtKB-SubCell"/>
</dbReference>
<reference evidence="8 9" key="2">
    <citation type="submission" date="2018-11" db="EMBL/GenBank/DDBJ databases">
        <authorList>
            <consortium name="Pathogen Informatics"/>
        </authorList>
    </citation>
    <scope>NUCLEOTIDE SEQUENCE [LARGE SCALE GENOMIC DNA]</scope>
    <source>
        <strain evidence="8">Dakar</strain>
        <strain evidence="9">Dakar, Senegal</strain>
    </source>
</reference>
<evidence type="ECO:0000256" key="3">
    <source>
        <dbReference type="ARBA" id="ARBA00022771"/>
    </source>
</evidence>
<dbReference type="EMBL" id="UZAK01037519">
    <property type="protein sequence ID" value="VDP58994.1"/>
    <property type="molecule type" value="Genomic_DNA"/>
</dbReference>
<gene>
    <name evidence="8" type="ORF">SCUD_LOCUS15324</name>
</gene>
<feature type="compositionally biased region" description="Polar residues" evidence="6">
    <location>
        <begin position="11"/>
        <end position="20"/>
    </location>
</feature>
<dbReference type="SUPFAM" id="SSF53098">
    <property type="entry name" value="Ribonuclease H-like"/>
    <property type="match status" value="1"/>
</dbReference>
<keyword evidence="2" id="KW-0479">Metal-binding</keyword>
<feature type="domain" description="HAT C-terminal dimerisation" evidence="7">
    <location>
        <begin position="567"/>
        <end position="642"/>
    </location>
</feature>
<organism evidence="10">
    <name type="scientific">Schistosoma curassoni</name>
    <dbReference type="NCBI Taxonomy" id="6186"/>
    <lineage>
        <taxon>Eukaryota</taxon>
        <taxon>Metazoa</taxon>
        <taxon>Spiralia</taxon>
        <taxon>Lophotrochozoa</taxon>
        <taxon>Platyhelminthes</taxon>
        <taxon>Trematoda</taxon>
        <taxon>Digenea</taxon>
        <taxon>Strigeidida</taxon>
        <taxon>Schistosomatoidea</taxon>
        <taxon>Schistosomatidae</taxon>
        <taxon>Schistosoma</taxon>
    </lineage>
</organism>
<feature type="compositionally biased region" description="Low complexity" evidence="6">
    <location>
        <begin position="531"/>
        <end position="543"/>
    </location>
</feature>
<evidence type="ECO:0000256" key="2">
    <source>
        <dbReference type="ARBA" id="ARBA00022723"/>
    </source>
</evidence>
<dbReference type="InterPro" id="IPR012337">
    <property type="entry name" value="RNaseH-like_sf"/>
</dbReference>
<evidence type="ECO:0000259" key="7">
    <source>
        <dbReference type="Pfam" id="PF05699"/>
    </source>
</evidence>
<evidence type="ECO:0000256" key="6">
    <source>
        <dbReference type="SAM" id="MobiDB-lite"/>
    </source>
</evidence>
<proteinExistence type="predicted"/>
<dbReference type="STRING" id="6186.A0A183KJW5"/>
<dbReference type="InterPro" id="IPR008906">
    <property type="entry name" value="HATC_C_dom"/>
</dbReference>
<dbReference type="PANTHER" id="PTHR46481:SF10">
    <property type="entry name" value="ZINC FINGER BED DOMAIN-CONTAINING PROTEIN 39"/>
    <property type="match status" value="1"/>
</dbReference>
<feature type="compositionally biased region" description="Low complexity" evidence="6">
    <location>
        <begin position="240"/>
        <end position="251"/>
    </location>
</feature>
<feature type="compositionally biased region" description="Low complexity" evidence="6">
    <location>
        <begin position="62"/>
        <end position="76"/>
    </location>
</feature>
<accession>A0A183KJW5</accession>
<dbReference type="Proteomes" id="UP000279833">
    <property type="component" value="Unassembled WGS sequence"/>
</dbReference>
<name>A0A183KJW5_9TREM</name>
<evidence type="ECO:0000313" key="10">
    <source>
        <dbReference type="WBParaSite" id="SCUD_0001532701-mRNA-1"/>
    </source>
</evidence>
<feature type="region of interest" description="Disordered" evidence="6">
    <location>
        <begin position="240"/>
        <end position="260"/>
    </location>
</feature>
<feature type="compositionally biased region" description="Polar residues" evidence="6">
    <location>
        <begin position="512"/>
        <end position="530"/>
    </location>
</feature>
<evidence type="ECO:0000256" key="5">
    <source>
        <dbReference type="ARBA" id="ARBA00023242"/>
    </source>
</evidence>
<keyword evidence="3" id="KW-0863">Zinc-finger</keyword>
<feature type="region of interest" description="Disordered" evidence="6">
    <location>
        <begin position="1"/>
        <end position="20"/>
    </location>
</feature>
<dbReference type="GO" id="GO:0008270">
    <property type="term" value="F:zinc ion binding"/>
    <property type="evidence" value="ECO:0007669"/>
    <property type="project" value="UniProtKB-KW"/>
</dbReference>
<keyword evidence="5" id="KW-0539">Nucleus</keyword>
<dbReference type="GO" id="GO:0046983">
    <property type="term" value="F:protein dimerization activity"/>
    <property type="evidence" value="ECO:0007669"/>
    <property type="project" value="InterPro"/>
</dbReference>